<feature type="region of interest" description="Disordered" evidence="1">
    <location>
        <begin position="116"/>
        <end position="145"/>
    </location>
</feature>
<organism evidence="2 3">
    <name type="scientific">Prymnesium parvum</name>
    <name type="common">Toxic golden alga</name>
    <dbReference type="NCBI Taxonomy" id="97485"/>
    <lineage>
        <taxon>Eukaryota</taxon>
        <taxon>Haptista</taxon>
        <taxon>Haptophyta</taxon>
        <taxon>Prymnesiophyceae</taxon>
        <taxon>Prymnesiales</taxon>
        <taxon>Prymnesiaceae</taxon>
        <taxon>Prymnesium</taxon>
    </lineage>
</organism>
<gene>
    <name evidence="2" type="ORF">AB1Y20_020233</name>
</gene>
<reference evidence="2 3" key="1">
    <citation type="journal article" date="2024" name="Science">
        <title>Giant polyketide synthase enzymes in the biosynthesis of giant marine polyether toxins.</title>
        <authorList>
            <person name="Fallon T.R."/>
            <person name="Shende V.V."/>
            <person name="Wierzbicki I.H."/>
            <person name="Pendleton A.L."/>
            <person name="Watervoot N.F."/>
            <person name="Auber R.P."/>
            <person name="Gonzalez D.J."/>
            <person name="Wisecaver J.H."/>
            <person name="Moore B.S."/>
        </authorList>
    </citation>
    <scope>NUCLEOTIDE SEQUENCE [LARGE SCALE GENOMIC DNA]</scope>
    <source>
        <strain evidence="2 3">12B1</strain>
    </source>
</reference>
<sequence>MAGNHLASSPDLEAAKDEVLHMMARYNKAKEAALARRGCSSNEYSHAFLTSYTTGRAGALAPEDAHRSSSAGVLRRTATDTELRQENLFFVNPNTNSTSALDRVLGPQTAFAAFHGKSSREKPRVLTSTVPRDPPTKIQPKDMSAHQKGTRAYFADWPGLLAKLPTGLGPATTTRRNQIWRAMAGTGGGTLSSIEVVHGLRAVLHLEDGFPQGIGPLLNRAMQVAYNAARPYSSVPAGIERGETFRLVLVGLRAYIELFAIISYRMPCGALQPSDLDGVSIDPTKPIVPVAVTREQYMWLQPMLRHWGVAPLDAAAEFSSLDPSNSGVIKFNDFARTVLPATLRSAALEGTGRPQAFLCAGPAGNEADEGGKKWNDDARMQATAPRRSPSPQAHRQDVHAASSPCPTARRQEVVGAKGGVVRPTSARRPFVVSSGGVGGSDRLAQGASFTVRKKPGLQQSILQRHMSDAYNPSLVLDKMPPSRHFDLADRLAAVGLSQYSRKLQEMGFDDVEQFLTLELTIDERDGLRVHERSLDFVLDRIAPAPGHRTRLMNFFHNETRRAQRGMREKIKDLRSSHTKQLAKANAEMEEEYRRVLARAERLESDARRARAAAEEAQRSSKEAEESARAIHDSILGKKEAAHRDRIQPQVVRGILSSVFNNLLKPIVHAWRHEVVTSRTEETRIRRFIGRILNASRARAFNLWAQHGAVRTRMRKAMRRLGPNRRLAGAWNQWMATSHASAARRTRLERLARRVKHGSVGKAWTSWFALWEAKAIILRAMNKVFVMWRHRKLRRSVGTWVGQTEDKKQKRQQCTRSLQRIRLRGASRALTAWQGRCASARHEKAALMRFTSRDLCKGFDHWKSLGAASGDLAKKRARVAKFVQRSLSQKLARAITQWLEVYMATVDAKRRMRAVVSRLILREVTRCWMEWKHTASELSAQRNKLRKAFANVAMKEVARAWRQWVDEALALMRLRSTLMGIQMKREKLALREWLAYSERESAKARMGQHKGWPIWRLLRYLIQMERNYVHKLGTNHSKRRVRQKTRKTLESTSRRSKKVAPAPEYHQDAHSVFQEPTPHAASGVWAADYHSNSRVLSHNRHCAHQESRPGAPQGARRIPGPLPSLDSGKDSSHRAGAAHGRSPEGTAARCSRNVSFARMPVALSVTD</sequence>
<evidence type="ECO:0000256" key="1">
    <source>
        <dbReference type="SAM" id="MobiDB-lite"/>
    </source>
</evidence>
<feature type="region of interest" description="Disordered" evidence="1">
    <location>
        <begin position="608"/>
        <end position="628"/>
    </location>
</feature>
<feature type="region of interest" description="Disordered" evidence="1">
    <location>
        <begin position="1095"/>
        <end position="1148"/>
    </location>
</feature>
<dbReference type="Proteomes" id="UP001515480">
    <property type="component" value="Unassembled WGS sequence"/>
</dbReference>
<protein>
    <recommendedName>
        <fullName evidence="4">EF-hand domain-containing protein</fullName>
    </recommendedName>
</protein>
<comment type="caution">
    <text evidence="2">The sequence shown here is derived from an EMBL/GenBank/DDBJ whole genome shotgun (WGS) entry which is preliminary data.</text>
</comment>
<name>A0AB34JWI3_PRYPA</name>
<keyword evidence="3" id="KW-1185">Reference proteome</keyword>
<feature type="region of interest" description="Disordered" evidence="1">
    <location>
        <begin position="1032"/>
        <end position="1066"/>
    </location>
</feature>
<accession>A0AB34JWI3</accession>
<evidence type="ECO:0008006" key="4">
    <source>
        <dbReference type="Google" id="ProtNLM"/>
    </source>
</evidence>
<dbReference type="EMBL" id="JBGBPQ010000004">
    <property type="protein sequence ID" value="KAL1525373.1"/>
    <property type="molecule type" value="Genomic_DNA"/>
</dbReference>
<evidence type="ECO:0000313" key="2">
    <source>
        <dbReference type="EMBL" id="KAL1525373.1"/>
    </source>
</evidence>
<proteinExistence type="predicted"/>
<feature type="compositionally biased region" description="Basic residues" evidence="1">
    <location>
        <begin position="1035"/>
        <end position="1045"/>
    </location>
</feature>
<dbReference type="AlphaFoldDB" id="A0AB34JWI3"/>
<feature type="region of interest" description="Disordered" evidence="1">
    <location>
        <begin position="380"/>
        <end position="406"/>
    </location>
</feature>
<evidence type="ECO:0000313" key="3">
    <source>
        <dbReference type="Proteomes" id="UP001515480"/>
    </source>
</evidence>